<evidence type="ECO:0000256" key="1">
    <source>
        <dbReference type="SAM" id="MobiDB-lite"/>
    </source>
</evidence>
<evidence type="ECO:0000313" key="2">
    <source>
        <dbReference type="EMBL" id="KAG7306287.1"/>
    </source>
</evidence>
<feature type="region of interest" description="Disordered" evidence="1">
    <location>
        <begin position="344"/>
        <end position="394"/>
    </location>
</feature>
<proteinExistence type="predicted"/>
<organism evidence="2 3">
    <name type="scientific">Plutella xylostella</name>
    <name type="common">Diamondback moth</name>
    <name type="synonym">Plutella maculipennis</name>
    <dbReference type="NCBI Taxonomy" id="51655"/>
    <lineage>
        <taxon>Eukaryota</taxon>
        <taxon>Metazoa</taxon>
        <taxon>Ecdysozoa</taxon>
        <taxon>Arthropoda</taxon>
        <taxon>Hexapoda</taxon>
        <taxon>Insecta</taxon>
        <taxon>Pterygota</taxon>
        <taxon>Neoptera</taxon>
        <taxon>Endopterygota</taxon>
        <taxon>Lepidoptera</taxon>
        <taxon>Glossata</taxon>
        <taxon>Ditrysia</taxon>
        <taxon>Yponomeutoidea</taxon>
        <taxon>Plutellidae</taxon>
        <taxon>Plutella</taxon>
    </lineage>
</organism>
<evidence type="ECO:0008006" key="4">
    <source>
        <dbReference type="Google" id="ProtNLM"/>
    </source>
</evidence>
<dbReference type="EMBL" id="JAHIBW010000012">
    <property type="protein sequence ID" value="KAG7306287.1"/>
    <property type="molecule type" value="Genomic_DNA"/>
</dbReference>
<feature type="compositionally biased region" description="Polar residues" evidence="1">
    <location>
        <begin position="362"/>
        <end position="373"/>
    </location>
</feature>
<sequence length="481" mass="53447">MEHFSDRPPDPPDTGTDGADLVIDNSPPLFSESTPELNRKRRLGENNDLDARKKAITSPDLASASIQTIYTHSSLTGTDRTYNQEDAGPFLVHVTREESHPASSISIKPIKFGQFLHQNKINNIVRDGVKRVGRNRVAVEFRTAEDANLFLQNPALKDNCYKASIPTFNITRMGVVKQVPLDMSMDEFVASLELPHNCGIVLKARRMNRKIRSDGISTWVPTQSVVLTFRGQILPDKIYSYHVATDVEIYHYPTIICLACSRYGHVQAQCRSKPRCYKCSGPHLGESCEVSEENASCVYCTDTHFSNSTNCPEKSRQRAMKLLMAQENISFSEAASRVPTTRKSYASVASSSPPLTTSTPSQVKSPPQNQISYRKTVFTPRRPRSPVGKGYDKQAHQRIVSEIPSSFPNGHLLMTNTASPITPNDNLIEMLLSTVICIISKFNDSIPPNVAEKLNQLVNMNNNNYGSSPSVEHPEPAAKEI</sequence>
<keyword evidence="3" id="KW-1185">Reference proteome</keyword>
<dbReference type="Proteomes" id="UP000823941">
    <property type="component" value="Chromosome 12"/>
</dbReference>
<feature type="compositionally biased region" description="Low complexity" evidence="1">
    <location>
        <begin position="350"/>
        <end position="361"/>
    </location>
</feature>
<reference evidence="2 3" key="1">
    <citation type="submission" date="2021-06" db="EMBL/GenBank/DDBJ databases">
        <title>A haploid diamondback moth (Plutella xylostella L.) genome assembly resolves 31 chromosomes and identifies a diamide resistance mutation.</title>
        <authorList>
            <person name="Ward C.M."/>
            <person name="Perry K.D."/>
            <person name="Baker G."/>
            <person name="Powis K."/>
            <person name="Heckel D.G."/>
            <person name="Baxter S.W."/>
        </authorList>
    </citation>
    <scope>NUCLEOTIDE SEQUENCE [LARGE SCALE GENOMIC DNA]</scope>
    <source>
        <strain evidence="2 3">LV</strain>
        <tissue evidence="2">Single pupa</tissue>
    </source>
</reference>
<comment type="caution">
    <text evidence="2">The sequence shown here is derived from an EMBL/GenBank/DDBJ whole genome shotgun (WGS) entry which is preliminary data.</text>
</comment>
<name>A0ABQ7QM28_PLUXY</name>
<protein>
    <recommendedName>
        <fullName evidence="4">Gag-like protein</fullName>
    </recommendedName>
</protein>
<feature type="compositionally biased region" description="Basic and acidic residues" evidence="1">
    <location>
        <begin position="1"/>
        <end position="10"/>
    </location>
</feature>
<evidence type="ECO:0000313" key="3">
    <source>
        <dbReference type="Proteomes" id="UP000823941"/>
    </source>
</evidence>
<feature type="region of interest" description="Disordered" evidence="1">
    <location>
        <begin position="1"/>
        <end position="46"/>
    </location>
</feature>
<accession>A0ABQ7QM28</accession>
<gene>
    <name evidence="2" type="ORF">JYU34_008887</name>
</gene>